<keyword evidence="3" id="KW-0949">S-adenosyl-L-methionine</keyword>
<comment type="caution">
    <text evidence="5">The sequence shown here is derived from an EMBL/GenBank/DDBJ whole genome shotgun (WGS) entry which is preliminary data.</text>
</comment>
<evidence type="ECO:0000256" key="1">
    <source>
        <dbReference type="ARBA" id="ARBA00022603"/>
    </source>
</evidence>
<keyword evidence="1 5" id="KW-0489">Methyltransferase</keyword>
<evidence type="ECO:0000313" key="6">
    <source>
        <dbReference type="Proteomes" id="UP001596047"/>
    </source>
</evidence>
<dbReference type="GO" id="GO:0008168">
    <property type="term" value="F:methyltransferase activity"/>
    <property type="evidence" value="ECO:0007669"/>
    <property type="project" value="UniProtKB-KW"/>
</dbReference>
<evidence type="ECO:0000256" key="2">
    <source>
        <dbReference type="ARBA" id="ARBA00022679"/>
    </source>
</evidence>
<dbReference type="PROSITE" id="PS00094">
    <property type="entry name" value="C5_MTASE_1"/>
    <property type="match status" value="1"/>
</dbReference>
<evidence type="ECO:0000256" key="4">
    <source>
        <dbReference type="ARBA" id="ARBA00022747"/>
    </source>
</evidence>
<dbReference type="Gene3D" id="3.40.50.150">
    <property type="entry name" value="Vaccinia Virus protein VP39"/>
    <property type="match status" value="1"/>
</dbReference>
<organism evidence="5 6">
    <name type="scientific">Paenibacillus solisilvae</name>
    <dbReference type="NCBI Taxonomy" id="2486751"/>
    <lineage>
        <taxon>Bacteria</taxon>
        <taxon>Bacillati</taxon>
        <taxon>Bacillota</taxon>
        <taxon>Bacilli</taxon>
        <taxon>Bacillales</taxon>
        <taxon>Paenibacillaceae</taxon>
        <taxon>Paenibacillus</taxon>
    </lineage>
</organism>
<dbReference type="InterPro" id="IPR018117">
    <property type="entry name" value="C5_DNA_meth_AS"/>
</dbReference>
<protein>
    <submittedName>
        <fullName evidence="5">DNA cytosine methyltransferase</fullName>
    </submittedName>
</protein>
<dbReference type="InterPro" id="IPR029063">
    <property type="entry name" value="SAM-dependent_MTases_sf"/>
</dbReference>
<evidence type="ECO:0000313" key="5">
    <source>
        <dbReference type="EMBL" id="MFC5649868.1"/>
    </source>
</evidence>
<dbReference type="InterPro" id="IPR001525">
    <property type="entry name" value="C5_MeTfrase"/>
</dbReference>
<reference evidence="6" key="1">
    <citation type="journal article" date="2019" name="Int. J. Syst. Evol. Microbiol.">
        <title>The Global Catalogue of Microorganisms (GCM) 10K type strain sequencing project: providing services to taxonomists for standard genome sequencing and annotation.</title>
        <authorList>
            <consortium name="The Broad Institute Genomics Platform"/>
            <consortium name="The Broad Institute Genome Sequencing Center for Infectious Disease"/>
            <person name="Wu L."/>
            <person name="Ma J."/>
        </authorList>
    </citation>
    <scope>NUCLEOTIDE SEQUENCE [LARGE SCALE GENOMIC DNA]</scope>
    <source>
        <strain evidence="6">CGMCC 1.3240</strain>
    </source>
</reference>
<accession>A0ABW0VWN3</accession>
<proteinExistence type="predicted"/>
<evidence type="ECO:0000256" key="3">
    <source>
        <dbReference type="ARBA" id="ARBA00022691"/>
    </source>
</evidence>
<dbReference type="SUPFAM" id="SSF53335">
    <property type="entry name" value="S-adenosyl-L-methionine-dependent methyltransferases"/>
    <property type="match status" value="1"/>
</dbReference>
<keyword evidence="2" id="KW-0808">Transferase</keyword>
<keyword evidence="6" id="KW-1185">Reference proteome</keyword>
<dbReference type="Proteomes" id="UP001596047">
    <property type="component" value="Unassembled WGS sequence"/>
</dbReference>
<gene>
    <name evidence="5" type="ORF">ACFPYJ_12185</name>
</gene>
<dbReference type="EMBL" id="JBHSOW010000042">
    <property type="protein sequence ID" value="MFC5649868.1"/>
    <property type="molecule type" value="Genomic_DNA"/>
</dbReference>
<keyword evidence="4" id="KW-0680">Restriction system</keyword>
<name>A0ABW0VWN3_9BACL</name>
<dbReference type="Pfam" id="PF00145">
    <property type="entry name" value="DNA_methylase"/>
    <property type="match status" value="1"/>
</dbReference>
<dbReference type="RefSeq" id="WP_379188413.1">
    <property type="nucleotide sequence ID" value="NZ_JBHSOW010000042.1"/>
</dbReference>
<sequence>MTLLQMTIFDYLEMSEDQFDLIAGGFPCQSFSIAEKCQGFRDSTRGTFFEIIRLASILRLKYILLENVLDFSVVMTKEEHCTLNVVEEYFQPGELYVNDNFTKY</sequence>
<dbReference type="GO" id="GO:0032259">
    <property type="term" value="P:methylation"/>
    <property type="evidence" value="ECO:0007669"/>
    <property type="project" value="UniProtKB-KW"/>
</dbReference>